<dbReference type="AlphaFoldDB" id="A0A9Q1DK10"/>
<dbReference type="Proteomes" id="UP001152803">
    <property type="component" value="Unassembled WGS sequence"/>
</dbReference>
<name>A0A9Q1DK10_CONCO</name>
<evidence type="ECO:0000313" key="1">
    <source>
        <dbReference type="EMBL" id="KAJ8272439.1"/>
    </source>
</evidence>
<proteinExistence type="predicted"/>
<keyword evidence="2" id="KW-1185">Reference proteome</keyword>
<dbReference type="EMBL" id="JAFJMO010000007">
    <property type="protein sequence ID" value="KAJ8272439.1"/>
    <property type="molecule type" value="Genomic_DNA"/>
</dbReference>
<organism evidence="1 2">
    <name type="scientific">Conger conger</name>
    <name type="common">Conger eel</name>
    <name type="synonym">Muraena conger</name>
    <dbReference type="NCBI Taxonomy" id="82655"/>
    <lineage>
        <taxon>Eukaryota</taxon>
        <taxon>Metazoa</taxon>
        <taxon>Chordata</taxon>
        <taxon>Craniata</taxon>
        <taxon>Vertebrata</taxon>
        <taxon>Euteleostomi</taxon>
        <taxon>Actinopterygii</taxon>
        <taxon>Neopterygii</taxon>
        <taxon>Teleostei</taxon>
        <taxon>Anguilliformes</taxon>
        <taxon>Congridae</taxon>
        <taxon>Conger</taxon>
    </lineage>
</organism>
<reference evidence="1" key="1">
    <citation type="journal article" date="2023" name="Science">
        <title>Genome structures resolve the early diversification of teleost fishes.</title>
        <authorList>
            <person name="Parey E."/>
            <person name="Louis A."/>
            <person name="Montfort J."/>
            <person name="Bouchez O."/>
            <person name="Roques C."/>
            <person name="Iampietro C."/>
            <person name="Lluch J."/>
            <person name="Castinel A."/>
            <person name="Donnadieu C."/>
            <person name="Desvignes T."/>
            <person name="Floi Bucao C."/>
            <person name="Jouanno E."/>
            <person name="Wen M."/>
            <person name="Mejri S."/>
            <person name="Dirks R."/>
            <person name="Jansen H."/>
            <person name="Henkel C."/>
            <person name="Chen W.J."/>
            <person name="Zahm M."/>
            <person name="Cabau C."/>
            <person name="Klopp C."/>
            <person name="Thompson A.W."/>
            <person name="Robinson-Rechavi M."/>
            <person name="Braasch I."/>
            <person name="Lecointre G."/>
            <person name="Bobe J."/>
            <person name="Postlethwait J.H."/>
            <person name="Berthelot C."/>
            <person name="Roest Crollius H."/>
            <person name="Guiguen Y."/>
        </authorList>
    </citation>
    <scope>NUCLEOTIDE SEQUENCE</scope>
    <source>
        <strain evidence="1">Concon-B</strain>
    </source>
</reference>
<comment type="caution">
    <text evidence="1">The sequence shown here is derived from an EMBL/GenBank/DDBJ whole genome shotgun (WGS) entry which is preliminary data.</text>
</comment>
<gene>
    <name evidence="1" type="ORF">COCON_G00112980</name>
</gene>
<sequence>MKSRRAVSSQERIGNDRAEGLTALGYRRGFRSGRAVESRHMAVWMVPPWRMTSCRPPNEPSPTAVATSPEARCLPCSLAATVEVLSTLKVPSTLKEGAELNGTLRLKQIRFGQGRVCCPQELDT</sequence>
<accession>A0A9Q1DK10</accession>
<protein>
    <submittedName>
        <fullName evidence="1">Uncharacterized protein</fullName>
    </submittedName>
</protein>
<evidence type="ECO:0000313" key="2">
    <source>
        <dbReference type="Proteomes" id="UP001152803"/>
    </source>
</evidence>